<reference evidence="2 3" key="1">
    <citation type="journal article" date="2022" name="Nat. Genet.">
        <title>Improved pea reference genome and pan-genome highlight genomic features and evolutionary characteristics.</title>
        <authorList>
            <person name="Yang T."/>
            <person name="Liu R."/>
            <person name="Luo Y."/>
            <person name="Hu S."/>
            <person name="Wang D."/>
            <person name="Wang C."/>
            <person name="Pandey M.K."/>
            <person name="Ge S."/>
            <person name="Xu Q."/>
            <person name="Li N."/>
            <person name="Li G."/>
            <person name="Huang Y."/>
            <person name="Saxena R.K."/>
            <person name="Ji Y."/>
            <person name="Li M."/>
            <person name="Yan X."/>
            <person name="He Y."/>
            <person name="Liu Y."/>
            <person name="Wang X."/>
            <person name="Xiang C."/>
            <person name="Varshney R.K."/>
            <person name="Ding H."/>
            <person name="Gao S."/>
            <person name="Zong X."/>
        </authorList>
    </citation>
    <scope>NUCLEOTIDE SEQUENCE [LARGE SCALE GENOMIC DNA]</scope>
    <source>
        <strain evidence="2 3">cv. Zhongwan 6</strain>
    </source>
</reference>
<name>A0A9D5GVD6_PEA</name>
<organism evidence="2 3">
    <name type="scientific">Pisum sativum</name>
    <name type="common">Garden pea</name>
    <name type="synonym">Lathyrus oleraceus</name>
    <dbReference type="NCBI Taxonomy" id="3888"/>
    <lineage>
        <taxon>Eukaryota</taxon>
        <taxon>Viridiplantae</taxon>
        <taxon>Streptophyta</taxon>
        <taxon>Embryophyta</taxon>
        <taxon>Tracheophyta</taxon>
        <taxon>Spermatophyta</taxon>
        <taxon>Magnoliopsida</taxon>
        <taxon>eudicotyledons</taxon>
        <taxon>Gunneridae</taxon>
        <taxon>Pentapetalae</taxon>
        <taxon>rosids</taxon>
        <taxon>fabids</taxon>
        <taxon>Fabales</taxon>
        <taxon>Fabaceae</taxon>
        <taxon>Papilionoideae</taxon>
        <taxon>50 kb inversion clade</taxon>
        <taxon>NPAAA clade</taxon>
        <taxon>Hologalegina</taxon>
        <taxon>IRL clade</taxon>
        <taxon>Fabeae</taxon>
        <taxon>Lathyrus</taxon>
    </lineage>
</organism>
<gene>
    <name evidence="2" type="ORF">KIW84_011911</name>
</gene>
<dbReference type="Gramene" id="Psat01G0191100-T1">
    <property type="protein sequence ID" value="KAI5443055.1"/>
    <property type="gene ID" value="KIW84_011911"/>
</dbReference>
<feature type="transmembrane region" description="Helical" evidence="1">
    <location>
        <begin position="142"/>
        <end position="166"/>
    </location>
</feature>
<protein>
    <submittedName>
        <fullName evidence="2">Uncharacterized protein</fullName>
    </submittedName>
</protein>
<evidence type="ECO:0000313" key="2">
    <source>
        <dbReference type="EMBL" id="KAI5443055.1"/>
    </source>
</evidence>
<sequence>MACSLRDEKKVLIVCIKFWSKDAFGYVHFMIKNCVEKIEFWELRVESSSLADDELIDRMDVWMEHCGLRVGEMWLDKVDEVGGVMYFKAHYLEWVSGRPSLNEVTFHNEVEALSAIFQPMEVDAVTVGMQGNKSPEPDGRIFILNSVLNVIFIFFISFMKMIVVCWRKIIGMHKLVLYGDAKGGAKVAYDKMGGCVYA</sequence>
<dbReference type="AlphaFoldDB" id="A0A9D5GVD6"/>
<evidence type="ECO:0000256" key="1">
    <source>
        <dbReference type="SAM" id="Phobius"/>
    </source>
</evidence>
<accession>A0A9D5GVD6</accession>
<keyword evidence="1" id="KW-0812">Transmembrane</keyword>
<dbReference type="EMBL" id="JAMSHJ010000001">
    <property type="protein sequence ID" value="KAI5443055.1"/>
    <property type="molecule type" value="Genomic_DNA"/>
</dbReference>
<proteinExistence type="predicted"/>
<comment type="caution">
    <text evidence="2">The sequence shown here is derived from an EMBL/GenBank/DDBJ whole genome shotgun (WGS) entry which is preliminary data.</text>
</comment>
<dbReference type="Proteomes" id="UP001058974">
    <property type="component" value="Chromosome 1"/>
</dbReference>
<keyword evidence="1" id="KW-0472">Membrane</keyword>
<evidence type="ECO:0000313" key="3">
    <source>
        <dbReference type="Proteomes" id="UP001058974"/>
    </source>
</evidence>
<keyword evidence="1" id="KW-1133">Transmembrane helix</keyword>
<keyword evidence="3" id="KW-1185">Reference proteome</keyword>